<protein>
    <recommendedName>
        <fullName evidence="3">Secreted protein</fullName>
    </recommendedName>
</protein>
<dbReference type="EMBL" id="JAPNKA010000001">
    <property type="protein sequence ID" value="MCY1074319.1"/>
    <property type="molecule type" value="Genomic_DNA"/>
</dbReference>
<organism evidence="1 2">
    <name type="scientific">Archangium lansingense</name>
    <dbReference type="NCBI Taxonomy" id="2995310"/>
    <lineage>
        <taxon>Bacteria</taxon>
        <taxon>Pseudomonadati</taxon>
        <taxon>Myxococcota</taxon>
        <taxon>Myxococcia</taxon>
        <taxon>Myxococcales</taxon>
        <taxon>Cystobacterineae</taxon>
        <taxon>Archangiaceae</taxon>
        <taxon>Archangium</taxon>
    </lineage>
</organism>
<evidence type="ECO:0000313" key="1">
    <source>
        <dbReference type="EMBL" id="MCY1074319.1"/>
    </source>
</evidence>
<proteinExistence type="predicted"/>
<dbReference type="Proteomes" id="UP001207654">
    <property type="component" value="Unassembled WGS sequence"/>
</dbReference>
<sequence>MSASTLAAFCALVGWEAAAARACVGWRERAVFCWASYCSSSSFNFLFSGLR</sequence>
<name>A0ABT4A002_9BACT</name>
<evidence type="ECO:0000313" key="2">
    <source>
        <dbReference type="Proteomes" id="UP001207654"/>
    </source>
</evidence>
<accession>A0ABT4A002</accession>
<dbReference type="RefSeq" id="WP_267542610.1">
    <property type="nucleotide sequence ID" value="NZ_JAPNKA010000001.1"/>
</dbReference>
<keyword evidence="2" id="KW-1185">Reference proteome</keyword>
<evidence type="ECO:0008006" key="3">
    <source>
        <dbReference type="Google" id="ProtNLM"/>
    </source>
</evidence>
<comment type="caution">
    <text evidence="1">The sequence shown here is derived from an EMBL/GenBank/DDBJ whole genome shotgun (WGS) entry which is preliminary data.</text>
</comment>
<gene>
    <name evidence="1" type="ORF">OV287_07460</name>
</gene>
<reference evidence="1 2" key="1">
    <citation type="submission" date="2022-11" db="EMBL/GenBank/DDBJ databases">
        <title>Minimal conservation of predation-associated metabolite biosynthetic gene clusters underscores biosynthetic potential of Myxococcota including descriptions for ten novel species: Archangium lansinium sp. nov., Myxococcus landrumus sp. nov., Nannocystis bai.</title>
        <authorList>
            <person name="Ahearne A."/>
            <person name="Stevens C."/>
            <person name="Phillips K."/>
        </authorList>
    </citation>
    <scope>NUCLEOTIDE SEQUENCE [LARGE SCALE GENOMIC DNA]</scope>
    <source>
        <strain evidence="1 2">MIWBW</strain>
    </source>
</reference>